<name>A0A835EUT4_9POAL</name>
<feature type="signal peptide" evidence="1">
    <location>
        <begin position="1"/>
        <end position="30"/>
    </location>
</feature>
<feature type="chain" id="PRO_5032652810" evidence="1">
    <location>
        <begin position="31"/>
        <end position="45"/>
    </location>
</feature>
<evidence type="ECO:0000256" key="1">
    <source>
        <dbReference type="SAM" id="SignalP"/>
    </source>
</evidence>
<protein>
    <submittedName>
        <fullName evidence="2">Uncharacterized protein</fullName>
    </submittedName>
</protein>
<proteinExistence type="predicted"/>
<accession>A0A835EUT4</accession>
<gene>
    <name evidence="2" type="ORF">HU200_026083</name>
</gene>
<dbReference type="AlphaFoldDB" id="A0A835EUT4"/>
<keyword evidence="3" id="KW-1185">Reference proteome</keyword>
<comment type="caution">
    <text evidence="2">The sequence shown here is derived from an EMBL/GenBank/DDBJ whole genome shotgun (WGS) entry which is preliminary data.</text>
</comment>
<organism evidence="2 3">
    <name type="scientific">Digitaria exilis</name>
    <dbReference type="NCBI Taxonomy" id="1010633"/>
    <lineage>
        <taxon>Eukaryota</taxon>
        <taxon>Viridiplantae</taxon>
        <taxon>Streptophyta</taxon>
        <taxon>Embryophyta</taxon>
        <taxon>Tracheophyta</taxon>
        <taxon>Spermatophyta</taxon>
        <taxon>Magnoliopsida</taxon>
        <taxon>Liliopsida</taxon>
        <taxon>Poales</taxon>
        <taxon>Poaceae</taxon>
        <taxon>PACMAD clade</taxon>
        <taxon>Panicoideae</taxon>
        <taxon>Panicodae</taxon>
        <taxon>Paniceae</taxon>
        <taxon>Anthephorinae</taxon>
        <taxon>Digitaria</taxon>
    </lineage>
</organism>
<evidence type="ECO:0000313" key="3">
    <source>
        <dbReference type="Proteomes" id="UP000636709"/>
    </source>
</evidence>
<reference evidence="2" key="1">
    <citation type="submission" date="2020-07" db="EMBL/GenBank/DDBJ databases">
        <title>Genome sequence and genetic diversity analysis of an under-domesticated orphan crop, white fonio (Digitaria exilis).</title>
        <authorList>
            <person name="Bennetzen J.L."/>
            <person name="Chen S."/>
            <person name="Ma X."/>
            <person name="Wang X."/>
            <person name="Yssel A.E.J."/>
            <person name="Chaluvadi S.R."/>
            <person name="Johnson M."/>
            <person name="Gangashetty P."/>
            <person name="Hamidou F."/>
            <person name="Sanogo M.D."/>
            <person name="Zwaenepoel A."/>
            <person name="Wallace J."/>
            <person name="Van De Peer Y."/>
            <person name="Van Deynze A."/>
        </authorList>
    </citation>
    <scope>NUCLEOTIDE SEQUENCE</scope>
    <source>
        <tissue evidence="2">Leaves</tissue>
    </source>
</reference>
<dbReference type="EMBL" id="JACEFO010001719">
    <property type="protein sequence ID" value="KAF8716977.1"/>
    <property type="molecule type" value="Genomic_DNA"/>
</dbReference>
<keyword evidence="1" id="KW-0732">Signal</keyword>
<sequence length="45" mass="4840">MAMAISSSSLPCSLLMAALMLLAFITEVHGITRHYDFNPRASPAC</sequence>
<evidence type="ECO:0000313" key="2">
    <source>
        <dbReference type="EMBL" id="KAF8716977.1"/>
    </source>
</evidence>
<dbReference type="Proteomes" id="UP000636709">
    <property type="component" value="Unassembled WGS sequence"/>
</dbReference>